<evidence type="ECO:0000256" key="1">
    <source>
        <dbReference type="SAM" id="MobiDB-lite"/>
    </source>
</evidence>
<dbReference type="AlphaFoldDB" id="E1QTN6"/>
<proteinExistence type="predicted"/>
<evidence type="ECO:0000313" key="2">
    <source>
        <dbReference type="EMBL" id="ADN49751.1"/>
    </source>
</evidence>
<dbReference type="EMBL" id="CP002100">
    <property type="protein sequence ID" value="ADN49751.1"/>
    <property type="molecule type" value="Genomic_DNA"/>
</dbReference>
<sequence length="406" mass="44534">MSMGNRKIMDIGVVALIMALALTLVLTVVMTASPLLASQSTNATNSTVSINATSVSNVTTTTVSNVTMTNVTTCPPGLLTAIQANLYIDDMWLMRVGANMSGVNATSLMVVNATGLNETAINGTFTGFNITKFNMTAFNITGFNLTPVTLQNITNYYVSKGECLLALQFLVHLRHYLVHVYVLERHAEIWNRTLTFRLMLLNETLTRLEQQGLLNSTQTSQIYSLLSQLKQALISGNYSEAEMLLSGYKSLLSNITSQYYEEQKMGFANRIDHELEHYVMQIIRGSITLNETLTQLATLDHELGMLTNITGLNITSVKELHELFKELKMIYPLIQGNETAQAQLLQMLKHGKGFSDWLNTTQQFGQEAKGWQLHGQGHGKGQHGQGGQGGQHGQMGHGKGQGKGGG</sequence>
<dbReference type="STRING" id="572478.Vdis_0345"/>
<dbReference type="eggNOG" id="arCOG10918">
    <property type="taxonomic scope" value="Archaea"/>
</dbReference>
<reference evidence="3" key="2">
    <citation type="journal article" date="2010" name="Stand. Genomic Sci.">
        <title>Complete genome sequence of Vulcanisaeta distributa type strain (IC-017T).</title>
        <authorList>
            <person name="Mavromatis K."/>
            <person name="Sikorski J."/>
            <person name="Pabst E."/>
            <person name="Teshima H."/>
            <person name="Lapidus A."/>
            <person name="Lucas S."/>
            <person name="Nolan M."/>
            <person name="Glavina Del Rio T."/>
            <person name="Cheng J."/>
            <person name="Bruce D."/>
            <person name="Goodwin L."/>
            <person name="Pitluck S."/>
            <person name="Liolios K."/>
            <person name="Ivanova N."/>
            <person name="Mikhailova N."/>
            <person name="Pati A."/>
            <person name="Chen A."/>
            <person name="Palaniappan K."/>
            <person name="Land M."/>
            <person name="Hauser L."/>
            <person name="Chang Y."/>
            <person name="Jeffries C."/>
            <person name="Rohde M."/>
            <person name="Spring S."/>
            <person name="Goker M."/>
            <person name="Wirth R."/>
            <person name="Woyke T."/>
            <person name="Bristow J."/>
            <person name="Eisen J."/>
            <person name="Markowitz V."/>
            <person name="Hugenholtz P."/>
            <person name="Klenk H."/>
            <person name="Kyrpides N."/>
        </authorList>
    </citation>
    <scope>NUCLEOTIDE SEQUENCE [LARGE SCALE GENOMIC DNA]</scope>
    <source>
        <strain evidence="3">DSM 14429 / JCM 11212 / NBRC 100878 / IC-017</strain>
    </source>
</reference>
<keyword evidence="3" id="KW-1185">Reference proteome</keyword>
<gene>
    <name evidence="2" type="ordered locus">Vdis_0345</name>
</gene>
<protein>
    <submittedName>
        <fullName evidence="2">Uncharacterized protein</fullName>
    </submittedName>
</protein>
<feature type="region of interest" description="Disordered" evidence="1">
    <location>
        <begin position="372"/>
        <end position="406"/>
    </location>
</feature>
<reference evidence="2 3" key="1">
    <citation type="journal article" date="2010" name="Stand. Genomic Sci.">
        <title>Complete genome sequence of Vulcanisaeta distributa type strain (IC-017).</title>
        <authorList>
            <person name="Mavromatis K."/>
            <person name="Sikorski J."/>
            <person name="Pabst E."/>
            <person name="Teshima H."/>
            <person name="Lapidus A."/>
            <person name="Lucas S."/>
            <person name="Nolan M."/>
            <person name="Glavina Del Rio T."/>
            <person name="Cheng J.F."/>
            <person name="Bruce D."/>
            <person name="Goodwin L."/>
            <person name="Pitluck S."/>
            <person name="Liolios K."/>
            <person name="Ivanova N."/>
            <person name="Mikhailova N."/>
            <person name="Pati A."/>
            <person name="Chen A."/>
            <person name="Palaniappan K."/>
            <person name="Land M."/>
            <person name="Hauser L."/>
            <person name="Chang Y.J."/>
            <person name="Jeffries C.D."/>
            <person name="Rohde M."/>
            <person name="Spring S."/>
            <person name="Goker M."/>
            <person name="Wirth R."/>
            <person name="Woyke T."/>
            <person name="Bristow J."/>
            <person name="Eisen J.A."/>
            <person name="Markowitz V."/>
            <person name="Hugenholtz P."/>
            <person name="Klenk H.P."/>
            <person name="Kyrpides N.C."/>
        </authorList>
    </citation>
    <scope>NUCLEOTIDE SEQUENCE [LARGE SCALE GENOMIC DNA]</scope>
    <source>
        <strain evidence="3">DSM 14429 / JCM 11212 / NBRC 100878 / IC-017</strain>
    </source>
</reference>
<dbReference type="Proteomes" id="UP000006681">
    <property type="component" value="Chromosome"/>
</dbReference>
<dbReference type="HOGENOM" id="CLU_690060_0_0_2"/>
<organism evidence="2 3">
    <name type="scientific">Vulcanisaeta distributa (strain DSM 14429 / JCM 11212 / NBRC 100878 / IC-017)</name>
    <dbReference type="NCBI Taxonomy" id="572478"/>
    <lineage>
        <taxon>Archaea</taxon>
        <taxon>Thermoproteota</taxon>
        <taxon>Thermoprotei</taxon>
        <taxon>Thermoproteales</taxon>
        <taxon>Thermoproteaceae</taxon>
        <taxon>Vulcanisaeta</taxon>
    </lineage>
</organism>
<feature type="compositionally biased region" description="Gly residues" evidence="1">
    <location>
        <begin position="376"/>
        <end position="406"/>
    </location>
</feature>
<evidence type="ECO:0000313" key="3">
    <source>
        <dbReference type="Proteomes" id="UP000006681"/>
    </source>
</evidence>
<dbReference type="KEGG" id="vdi:Vdis_0345"/>
<accession>E1QTN6</accession>
<name>E1QTN6_VULDI</name>